<reference evidence="18 19" key="1">
    <citation type="submission" date="2017-06" db="EMBL/GenBank/DDBJ databases">
        <authorList>
            <consortium name="Pathogen Informatics"/>
        </authorList>
    </citation>
    <scope>NUCLEOTIDE SEQUENCE [LARGE SCALE GENOMIC DNA]</scope>
    <source>
        <strain evidence="18 19">NCTC10570</strain>
    </source>
</reference>
<organism evidence="18 19">
    <name type="scientific">Megamonas hypermegale</name>
    <dbReference type="NCBI Taxonomy" id="158847"/>
    <lineage>
        <taxon>Bacteria</taxon>
        <taxon>Bacillati</taxon>
        <taxon>Bacillota</taxon>
        <taxon>Negativicutes</taxon>
        <taxon>Selenomonadales</taxon>
        <taxon>Selenomonadaceae</taxon>
        <taxon>Megamonas</taxon>
    </lineage>
</organism>
<dbReference type="GeneID" id="78507327"/>
<evidence type="ECO:0000256" key="8">
    <source>
        <dbReference type="ARBA" id="ARBA00023098"/>
    </source>
</evidence>
<evidence type="ECO:0000256" key="1">
    <source>
        <dbReference type="ARBA" id="ARBA00005194"/>
    </source>
</evidence>
<dbReference type="CDD" id="cd00834">
    <property type="entry name" value="KAS_I_II"/>
    <property type="match status" value="1"/>
</dbReference>
<dbReference type="NCBIfam" id="NF005589">
    <property type="entry name" value="PRK07314.1"/>
    <property type="match status" value="1"/>
</dbReference>
<dbReference type="NCBIfam" id="NF004970">
    <property type="entry name" value="PRK06333.1"/>
    <property type="match status" value="1"/>
</dbReference>
<keyword evidence="19" id="KW-1185">Reference proteome</keyword>
<dbReference type="InterPro" id="IPR014031">
    <property type="entry name" value="Ketoacyl_synth_C"/>
</dbReference>
<sequence length="413" mass="44049">MTNRVVITGLGAISPIGIGKDAFWQGLVAGKSGIDKITHFDASDFKAQIAAEVKDFKAADFIDKKEARRMDRYTQFAIAATKLAFEDAKMDLSKEDKERIGVFIGSGIGGIETLHDQYKVIFEKGPSRVSPFCVPMMISNMAAGMTSITFGLQGPSICPVTACATGTNAIGDAMRVIQRGEADVMVAGGTEACISPLPVAGFASMKALCTDMNDNPQKASRPFDKNRSGFIMGEGSGVVVLESYEHAVARGAEIYAELAGYAMTSDAYHMTSPDPDAKQPARCFVNVVKDAGLEMTDVDYINAHGTSTQLNEKTETNAIKRAFGDHAYKLAISSNKSMIGHLLGAAGGIECIATALTIKNGIIPPTINYETPDEELDLDYVPNVARKQDVNVAISNSLGFGGHNATILLKKIK</sequence>
<dbReference type="GO" id="GO:0005829">
    <property type="term" value="C:cytosol"/>
    <property type="evidence" value="ECO:0007669"/>
    <property type="project" value="TreeGrafter"/>
</dbReference>
<dbReference type="SUPFAM" id="SSF53901">
    <property type="entry name" value="Thiolase-like"/>
    <property type="match status" value="2"/>
</dbReference>
<dbReference type="InterPro" id="IPR017568">
    <property type="entry name" value="3-oxoacyl-ACP_synth-2"/>
</dbReference>
<dbReference type="PIRSF" id="PIRSF000447">
    <property type="entry name" value="KAS_II"/>
    <property type="match status" value="1"/>
</dbReference>
<evidence type="ECO:0000256" key="14">
    <source>
        <dbReference type="PIRNR" id="PIRNR000447"/>
    </source>
</evidence>
<keyword evidence="10 14" id="KW-0012">Acyltransferase</keyword>
<name>A0A239TSS1_9FIRM</name>
<dbReference type="NCBIfam" id="TIGR03150">
    <property type="entry name" value="fabF"/>
    <property type="match status" value="1"/>
</dbReference>
<comment type="catalytic activity">
    <reaction evidence="13 14">
        <text>a fatty acyl-[ACP] + malonyl-[ACP] + H(+) = a 3-oxoacyl-[ACP] + holo-[ACP] + CO2</text>
        <dbReference type="Rhea" id="RHEA:22836"/>
        <dbReference type="Rhea" id="RHEA-COMP:9623"/>
        <dbReference type="Rhea" id="RHEA-COMP:9685"/>
        <dbReference type="Rhea" id="RHEA-COMP:9916"/>
        <dbReference type="Rhea" id="RHEA-COMP:14125"/>
        <dbReference type="ChEBI" id="CHEBI:15378"/>
        <dbReference type="ChEBI" id="CHEBI:16526"/>
        <dbReference type="ChEBI" id="CHEBI:64479"/>
        <dbReference type="ChEBI" id="CHEBI:78449"/>
        <dbReference type="ChEBI" id="CHEBI:78776"/>
        <dbReference type="ChEBI" id="CHEBI:138651"/>
    </reaction>
</comment>
<dbReference type="UniPathway" id="UPA00094"/>
<dbReference type="InterPro" id="IPR020841">
    <property type="entry name" value="PKS_Beta-ketoAc_synthase_dom"/>
</dbReference>
<evidence type="ECO:0000313" key="18">
    <source>
        <dbReference type="EMBL" id="SNV00509.1"/>
    </source>
</evidence>
<dbReference type="SMART" id="SM00825">
    <property type="entry name" value="PKS_KS"/>
    <property type="match status" value="1"/>
</dbReference>
<dbReference type="InterPro" id="IPR016039">
    <property type="entry name" value="Thiolase-like"/>
</dbReference>
<evidence type="ECO:0000256" key="5">
    <source>
        <dbReference type="ARBA" id="ARBA00022516"/>
    </source>
</evidence>
<dbReference type="InterPro" id="IPR014030">
    <property type="entry name" value="Ketoacyl_synth_N"/>
</dbReference>
<evidence type="ECO:0000256" key="12">
    <source>
        <dbReference type="ARBA" id="ARBA00047318"/>
    </source>
</evidence>
<dbReference type="PANTHER" id="PTHR11712:SF336">
    <property type="entry name" value="3-OXOACYL-[ACYL-CARRIER-PROTEIN] SYNTHASE, MITOCHONDRIAL"/>
    <property type="match status" value="1"/>
</dbReference>
<evidence type="ECO:0000259" key="17">
    <source>
        <dbReference type="PROSITE" id="PS52004"/>
    </source>
</evidence>
<keyword evidence="5 14" id="KW-0444">Lipid biosynthesis</keyword>
<gene>
    <name evidence="18" type="primary">fabF</name>
    <name evidence="18" type="ORF">SAMEA4364220_01325</name>
</gene>
<dbReference type="EMBL" id="LT906446">
    <property type="protein sequence ID" value="SNV00509.1"/>
    <property type="molecule type" value="Genomic_DNA"/>
</dbReference>
<evidence type="ECO:0000256" key="15">
    <source>
        <dbReference type="PIRSR" id="PIRSR000447-1"/>
    </source>
</evidence>
<dbReference type="PANTHER" id="PTHR11712">
    <property type="entry name" value="POLYKETIDE SYNTHASE-RELATED"/>
    <property type="match status" value="1"/>
</dbReference>
<evidence type="ECO:0000256" key="7">
    <source>
        <dbReference type="ARBA" id="ARBA00022832"/>
    </source>
</evidence>
<evidence type="ECO:0000256" key="2">
    <source>
        <dbReference type="ARBA" id="ARBA00008467"/>
    </source>
</evidence>
<comment type="pathway">
    <text evidence="1 14">Lipid metabolism; fatty acid biosynthesis.</text>
</comment>
<dbReference type="InterPro" id="IPR018201">
    <property type="entry name" value="Ketoacyl_synth_AS"/>
</dbReference>
<dbReference type="Proteomes" id="UP000215383">
    <property type="component" value="Chromosome 1"/>
</dbReference>
<protein>
    <recommendedName>
        <fullName evidence="4 14">3-oxoacyl-[acyl-carrier-protein] synthase 2</fullName>
        <ecNumber evidence="3 14">2.3.1.179</ecNumber>
    </recommendedName>
</protein>
<dbReference type="AlphaFoldDB" id="A0A239TSS1"/>
<dbReference type="EC" id="2.3.1.179" evidence="3 14"/>
<dbReference type="Gene3D" id="3.40.47.10">
    <property type="match status" value="1"/>
</dbReference>
<comment type="function">
    <text evidence="11 14">Involved in the type II fatty acid elongation cycle. Catalyzes the elongation of a wide range of acyl-ACP by the addition of two carbons from malonyl-ACP to an acyl acceptor. Can efficiently catalyze the conversion of palmitoleoyl-ACP (cis-hexadec-9-enoyl-ACP) to cis-vaccenoyl-ACP (cis-octadec-11-enoyl-ACP), an essential step in the thermal regulation of fatty acid composition.</text>
</comment>
<keyword evidence="8" id="KW-0443">Lipid metabolism</keyword>
<evidence type="ECO:0000256" key="16">
    <source>
        <dbReference type="RuleBase" id="RU003694"/>
    </source>
</evidence>
<evidence type="ECO:0000256" key="11">
    <source>
        <dbReference type="ARBA" id="ARBA00024006"/>
    </source>
</evidence>
<evidence type="ECO:0000256" key="10">
    <source>
        <dbReference type="ARBA" id="ARBA00023315"/>
    </source>
</evidence>
<comment type="catalytic activity">
    <reaction evidence="12 14">
        <text>(9Z)-hexadecenoyl-[ACP] + malonyl-[ACP] + H(+) = 3-oxo-(11Z)-octadecenoyl-[ACP] + holo-[ACP] + CO2</text>
        <dbReference type="Rhea" id="RHEA:55040"/>
        <dbReference type="Rhea" id="RHEA-COMP:9623"/>
        <dbReference type="Rhea" id="RHEA-COMP:9685"/>
        <dbReference type="Rhea" id="RHEA-COMP:10800"/>
        <dbReference type="Rhea" id="RHEA-COMP:14074"/>
        <dbReference type="ChEBI" id="CHEBI:15378"/>
        <dbReference type="ChEBI" id="CHEBI:16526"/>
        <dbReference type="ChEBI" id="CHEBI:64479"/>
        <dbReference type="ChEBI" id="CHEBI:78449"/>
        <dbReference type="ChEBI" id="CHEBI:83989"/>
        <dbReference type="ChEBI" id="CHEBI:138538"/>
        <dbReference type="EC" id="2.3.1.179"/>
    </reaction>
</comment>
<dbReference type="PROSITE" id="PS52004">
    <property type="entry name" value="KS3_2"/>
    <property type="match status" value="1"/>
</dbReference>
<feature type="domain" description="Ketosynthase family 3 (KS3)" evidence="17">
    <location>
        <begin position="2"/>
        <end position="411"/>
    </location>
</feature>
<keyword evidence="7" id="KW-0276">Fatty acid metabolism</keyword>
<evidence type="ECO:0000256" key="4">
    <source>
        <dbReference type="ARBA" id="ARBA00014657"/>
    </source>
</evidence>
<evidence type="ECO:0000256" key="3">
    <source>
        <dbReference type="ARBA" id="ARBA00012356"/>
    </source>
</evidence>
<dbReference type="FunFam" id="3.40.47.10:FF:000009">
    <property type="entry name" value="3-oxoacyl-[acyl-carrier-protein] synthase 2"/>
    <property type="match status" value="1"/>
</dbReference>
<feature type="active site" description="For beta-ketoacyl synthase activity" evidence="15">
    <location>
        <position position="163"/>
    </location>
</feature>
<comment type="similarity">
    <text evidence="2 14 16">Belongs to the thiolase-like superfamily. Beta-ketoacyl-ACP synthases family.</text>
</comment>
<accession>A0A239TSS1</accession>
<evidence type="ECO:0000256" key="9">
    <source>
        <dbReference type="ARBA" id="ARBA00023160"/>
    </source>
</evidence>
<dbReference type="Pfam" id="PF02801">
    <property type="entry name" value="Ketoacyl-synt_C"/>
    <property type="match status" value="1"/>
</dbReference>
<dbReference type="OrthoDB" id="9808669at2"/>
<evidence type="ECO:0000256" key="13">
    <source>
        <dbReference type="ARBA" id="ARBA00047659"/>
    </source>
</evidence>
<keyword evidence="9 14" id="KW-0275">Fatty acid biosynthesis</keyword>
<dbReference type="eggNOG" id="COG0304">
    <property type="taxonomic scope" value="Bacteria"/>
</dbReference>
<dbReference type="PROSITE" id="PS00606">
    <property type="entry name" value="KS3_1"/>
    <property type="match status" value="1"/>
</dbReference>
<dbReference type="RefSeq" id="WP_027889858.1">
    <property type="nucleotide sequence ID" value="NZ_CALXYH010000001.1"/>
</dbReference>
<dbReference type="GO" id="GO:0006633">
    <property type="term" value="P:fatty acid biosynthetic process"/>
    <property type="evidence" value="ECO:0007669"/>
    <property type="project" value="UniProtKB-UniRule"/>
</dbReference>
<keyword evidence="6 14" id="KW-0808">Transferase</keyword>
<evidence type="ECO:0000313" key="19">
    <source>
        <dbReference type="Proteomes" id="UP000215383"/>
    </source>
</evidence>
<dbReference type="Pfam" id="PF00109">
    <property type="entry name" value="ketoacyl-synt"/>
    <property type="match status" value="1"/>
</dbReference>
<dbReference type="GO" id="GO:0004315">
    <property type="term" value="F:3-oxoacyl-[acyl-carrier-protein] synthase activity"/>
    <property type="evidence" value="ECO:0007669"/>
    <property type="project" value="UniProtKB-UniRule"/>
</dbReference>
<evidence type="ECO:0000256" key="6">
    <source>
        <dbReference type="ARBA" id="ARBA00022679"/>
    </source>
</evidence>
<proteinExistence type="inferred from homology"/>
<dbReference type="InterPro" id="IPR000794">
    <property type="entry name" value="Beta-ketoacyl_synthase"/>
</dbReference>